<keyword evidence="2" id="KW-0067">ATP-binding</keyword>
<dbReference type="InterPro" id="IPR050062">
    <property type="entry name" value="Pro-tRNA_synthetase"/>
</dbReference>
<dbReference type="InterPro" id="IPR045864">
    <property type="entry name" value="aa-tRNA-synth_II/BPL/LPL"/>
</dbReference>
<dbReference type="InterPro" id="IPR036621">
    <property type="entry name" value="Anticodon-bd_dom_sf"/>
</dbReference>
<dbReference type="GO" id="GO:0140096">
    <property type="term" value="F:catalytic activity, acting on a protein"/>
    <property type="evidence" value="ECO:0007669"/>
    <property type="project" value="UniProtKB-ARBA"/>
</dbReference>
<keyword evidence="1" id="KW-0963">Cytoplasm</keyword>
<feature type="domain" description="YbaK/aminoacyl-tRNA synthetase-associated" evidence="5">
    <location>
        <begin position="212"/>
        <end position="327"/>
    </location>
</feature>
<dbReference type="PANTHER" id="PTHR42753">
    <property type="entry name" value="MITOCHONDRIAL RIBOSOME PROTEIN L39/PROLYL-TRNA LIGASE FAMILY MEMBER"/>
    <property type="match status" value="1"/>
</dbReference>
<keyword evidence="2" id="KW-0547">Nucleotide-binding</keyword>
<gene>
    <name evidence="6" type="ORF">SAMN02744040_01981</name>
</gene>
<dbReference type="GO" id="GO:0004827">
    <property type="term" value="F:proline-tRNA ligase activity"/>
    <property type="evidence" value="ECO:0007669"/>
    <property type="project" value="TreeGrafter"/>
</dbReference>
<dbReference type="Gene3D" id="3.90.960.10">
    <property type="entry name" value="YbaK/aminoacyl-tRNA synthetase-associated domain"/>
    <property type="match status" value="1"/>
</dbReference>
<dbReference type="Pfam" id="PF03129">
    <property type="entry name" value="HGTP_anticodon"/>
    <property type="match status" value="1"/>
</dbReference>
<sequence length="511" mass="59411">MKLSKMYLKTHKECPLNVNSDSLKLLYRAGFIKYLENMSYSYTPIGNLFFNNMIKIILNYFKEYMLININGDELDILKSYISDLKSYKNIPLNLSYFALNKNMYSKFKDGLFNSREENIVKFIKITNKEDVDISIDKLVDKINIILEKLNVKSLNLKNKEKNLSYFYNTTYPLREVFFCEKCGYGALREEVKTLIERDLSTEELKDMEFVYTPNIGKIDELKDFLNISSKKLIKTLLFNIKGQIIAVLLRGDRSINLKSFADYLSVKEEDIVMASEEEVRLSTNADVGFAGPIKLNVSKIFADEEVLYIKNAVVGANKTDYHIKNVNYKRDFDVDGIGNFKLAECKDSCVVCKSLLESFDGVNFIDIDVSESDFKYLNSDGKEEKLYVIETKFYLDRLFSIIVEENKDELGIKWPKSVSYFDYYIIIGNIKKEKEFSTANLIYENLVKRGYNVLLDDRKERMGFKFKDCELIGIPNIIVVGKQVENEIIEFRNRITKESKDIRIADFIGVE</sequence>
<evidence type="ECO:0000259" key="5">
    <source>
        <dbReference type="Pfam" id="PF04073"/>
    </source>
</evidence>
<dbReference type="RefSeq" id="WP_072725986.1">
    <property type="nucleotide sequence ID" value="NZ_FQXH01000026.1"/>
</dbReference>
<dbReference type="GO" id="GO:0016740">
    <property type="term" value="F:transferase activity"/>
    <property type="evidence" value="ECO:0007669"/>
    <property type="project" value="UniProtKB-ARBA"/>
</dbReference>
<evidence type="ECO:0000259" key="4">
    <source>
        <dbReference type="Pfam" id="PF03129"/>
    </source>
</evidence>
<dbReference type="SUPFAM" id="SSF55681">
    <property type="entry name" value="Class II aaRS and biotin synthetases"/>
    <property type="match status" value="1"/>
</dbReference>
<evidence type="ECO:0000256" key="2">
    <source>
        <dbReference type="ARBA" id="ARBA00022840"/>
    </source>
</evidence>
<dbReference type="SUPFAM" id="SSF52954">
    <property type="entry name" value="Class II aaRS ABD-related"/>
    <property type="match status" value="1"/>
</dbReference>
<name>A0A1M5T0K8_9FIRM</name>
<dbReference type="InterPro" id="IPR036754">
    <property type="entry name" value="YbaK/aa-tRNA-synt-asso_dom_sf"/>
</dbReference>
<dbReference type="CDD" id="cd04334">
    <property type="entry name" value="ProRS-INS"/>
    <property type="match status" value="1"/>
</dbReference>
<dbReference type="Pfam" id="PF04073">
    <property type="entry name" value="tRNA_edit"/>
    <property type="match status" value="1"/>
</dbReference>
<dbReference type="EMBL" id="FQXH01000026">
    <property type="protein sequence ID" value="SHH44158.1"/>
    <property type="molecule type" value="Genomic_DNA"/>
</dbReference>
<dbReference type="GO" id="GO:0005829">
    <property type="term" value="C:cytosol"/>
    <property type="evidence" value="ECO:0007669"/>
    <property type="project" value="TreeGrafter"/>
</dbReference>
<dbReference type="Gene3D" id="3.30.930.10">
    <property type="entry name" value="Bira Bifunctional Protein, Domain 2"/>
    <property type="match status" value="1"/>
</dbReference>
<dbReference type="GO" id="GO:0005524">
    <property type="term" value="F:ATP binding"/>
    <property type="evidence" value="ECO:0007669"/>
    <property type="project" value="UniProtKB-KW"/>
</dbReference>
<dbReference type="InterPro" id="IPR007214">
    <property type="entry name" value="YbaK/aa-tRNA-synth-assoc-dom"/>
</dbReference>
<dbReference type="PANTHER" id="PTHR42753:SF2">
    <property type="entry name" value="PROLINE--TRNA LIGASE"/>
    <property type="match status" value="1"/>
</dbReference>
<dbReference type="GO" id="GO:0006433">
    <property type="term" value="P:prolyl-tRNA aminoacylation"/>
    <property type="evidence" value="ECO:0007669"/>
    <property type="project" value="TreeGrafter"/>
</dbReference>
<keyword evidence="3 6" id="KW-0436">Ligase</keyword>
<dbReference type="OrthoDB" id="9809052at2"/>
<evidence type="ECO:0000313" key="7">
    <source>
        <dbReference type="Proteomes" id="UP000242520"/>
    </source>
</evidence>
<organism evidence="6 7">
    <name type="scientific">Tepidibacter thalassicus DSM 15285</name>
    <dbReference type="NCBI Taxonomy" id="1123350"/>
    <lineage>
        <taxon>Bacteria</taxon>
        <taxon>Bacillati</taxon>
        <taxon>Bacillota</taxon>
        <taxon>Clostridia</taxon>
        <taxon>Peptostreptococcales</taxon>
        <taxon>Peptostreptococcaceae</taxon>
        <taxon>Tepidibacter</taxon>
    </lineage>
</organism>
<dbReference type="SUPFAM" id="SSF55826">
    <property type="entry name" value="YbaK/ProRS associated domain"/>
    <property type="match status" value="1"/>
</dbReference>
<feature type="domain" description="Anticodon-binding" evidence="4">
    <location>
        <begin position="424"/>
        <end position="509"/>
    </location>
</feature>
<dbReference type="CDD" id="cd00861">
    <property type="entry name" value="ProRS_anticodon_short"/>
    <property type="match status" value="1"/>
</dbReference>
<reference evidence="7" key="1">
    <citation type="submission" date="2016-11" db="EMBL/GenBank/DDBJ databases">
        <authorList>
            <person name="Varghese N."/>
            <person name="Submissions S."/>
        </authorList>
    </citation>
    <scope>NUCLEOTIDE SEQUENCE [LARGE SCALE GENOMIC DNA]</scope>
    <source>
        <strain evidence="7">DSM 15285</strain>
    </source>
</reference>
<evidence type="ECO:0000256" key="3">
    <source>
        <dbReference type="ARBA" id="ARBA00023146"/>
    </source>
</evidence>
<dbReference type="Gene3D" id="3.40.50.800">
    <property type="entry name" value="Anticodon-binding domain"/>
    <property type="match status" value="1"/>
</dbReference>
<dbReference type="STRING" id="1123350.SAMN02744040_01981"/>
<evidence type="ECO:0000256" key="1">
    <source>
        <dbReference type="ARBA" id="ARBA00022490"/>
    </source>
</evidence>
<dbReference type="InterPro" id="IPR044140">
    <property type="entry name" value="ProRS_anticodon_short"/>
</dbReference>
<accession>A0A1M5T0K8</accession>
<dbReference type="Proteomes" id="UP000242520">
    <property type="component" value="Unassembled WGS sequence"/>
</dbReference>
<evidence type="ECO:0000313" key="6">
    <source>
        <dbReference type="EMBL" id="SHH44158.1"/>
    </source>
</evidence>
<dbReference type="GO" id="GO:0002161">
    <property type="term" value="F:aminoacyl-tRNA deacylase activity"/>
    <property type="evidence" value="ECO:0007669"/>
    <property type="project" value="InterPro"/>
</dbReference>
<keyword evidence="7" id="KW-1185">Reference proteome</keyword>
<proteinExistence type="predicted"/>
<dbReference type="AlphaFoldDB" id="A0A1M5T0K8"/>
<dbReference type="InterPro" id="IPR004154">
    <property type="entry name" value="Anticodon-bd"/>
</dbReference>
<keyword evidence="3 6" id="KW-0030">Aminoacyl-tRNA synthetase</keyword>
<protein>
    <submittedName>
        <fullName evidence="6">Prolyl-tRNA synthetase</fullName>
    </submittedName>
</protein>